<reference evidence="4 5" key="1">
    <citation type="journal article" date="2021" name="Microbiol. Resour. Announc.">
        <title>Draft Genome Sequence of Coralloluteibacterium stylophorae LMG 29479T.</title>
        <authorList>
            <person name="Karlyshev A.V."/>
            <person name="Kudryashova E.B."/>
            <person name="Ariskina E.V."/>
            <person name="Conroy A.P."/>
            <person name="Abidueva E.Y."/>
        </authorList>
    </citation>
    <scope>NUCLEOTIDE SEQUENCE [LARGE SCALE GENOMIC DNA]</scope>
    <source>
        <strain evidence="4 5">LMG 29479</strain>
    </source>
</reference>
<feature type="region of interest" description="Disordered" evidence="1">
    <location>
        <begin position="187"/>
        <end position="208"/>
    </location>
</feature>
<dbReference type="PROSITE" id="PS51352">
    <property type="entry name" value="THIOREDOXIN_2"/>
    <property type="match status" value="1"/>
</dbReference>
<evidence type="ECO:0000259" key="2">
    <source>
        <dbReference type="PROSITE" id="PS51352"/>
    </source>
</evidence>
<reference evidence="3" key="2">
    <citation type="submission" date="2021-04" db="EMBL/GenBank/DDBJ databases">
        <authorList>
            <person name="Karlyshev A.V."/>
        </authorList>
    </citation>
    <scope>NUCLEOTIDE SEQUENCE</scope>
    <source>
        <strain evidence="3">LMG 29479</strain>
    </source>
</reference>
<dbReference type="GO" id="GO:0030178">
    <property type="term" value="P:negative regulation of Wnt signaling pathway"/>
    <property type="evidence" value="ECO:0007669"/>
    <property type="project" value="TreeGrafter"/>
</dbReference>
<gene>
    <name evidence="4" type="ORF">KB893_001290</name>
    <name evidence="3" type="ORF">KB893_04975</name>
</gene>
<accession>A0A8J7VRQ1</accession>
<dbReference type="InterPro" id="IPR013766">
    <property type="entry name" value="Thioredoxin_domain"/>
</dbReference>
<sequence>MPACATASERPHRARRRLARGLAFVLALPCAAIHAQQPGLRDAIANALVVPTEHGFEAFAWEQEPEIVALYFGADWCGPCHAFVPELRRIRAALRDAGADTEVVYVSLDESEPEMRRYMRLQRMPWPAVDFRRLRVLPAVTRLAGPAPPNLVVLDRDGRVLASGWQGRRYLGLEPVLRTWIDALGTSAPDVASPPSPPLPVPLQETRR</sequence>
<dbReference type="GO" id="GO:0004791">
    <property type="term" value="F:thioredoxin-disulfide reductase (NADPH) activity"/>
    <property type="evidence" value="ECO:0007669"/>
    <property type="project" value="TreeGrafter"/>
</dbReference>
<dbReference type="GO" id="GO:0031397">
    <property type="term" value="P:negative regulation of protein ubiquitination"/>
    <property type="evidence" value="ECO:0007669"/>
    <property type="project" value="TreeGrafter"/>
</dbReference>
<dbReference type="EMBL" id="JAGQFT010000025">
    <property type="protein sequence ID" value="MBR0561867.1"/>
    <property type="molecule type" value="Genomic_DNA"/>
</dbReference>
<feature type="domain" description="Thioredoxin" evidence="2">
    <location>
        <begin position="38"/>
        <end position="186"/>
    </location>
</feature>
<evidence type="ECO:0000256" key="1">
    <source>
        <dbReference type="SAM" id="MobiDB-lite"/>
    </source>
</evidence>
<dbReference type="SUPFAM" id="SSF52833">
    <property type="entry name" value="Thioredoxin-like"/>
    <property type="match status" value="1"/>
</dbReference>
<dbReference type="AlphaFoldDB" id="A0A8J7VRQ1"/>
<evidence type="ECO:0000313" key="4">
    <source>
        <dbReference type="EMBL" id="MBS7455768.1"/>
    </source>
</evidence>
<dbReference type="RefSeq" id="WP_211925833.1">
    <property type="nucleotide sequence ID" value="NZ_JAGQFT020000001.1"/>
</dbReference>
<dbReference type="InterPro" id="IPR036249">
    <property type="entry name" value="Thioredoxin-like_sf"/>
</dbReference>
<evidence type="ECO:0000313" key="3">
    <source>
        <dbReference type="EMBL" id="MBR0561867.1"/>
    </source>
</evidence>
<keyword evidence="5" id="KW-1185">Reference proteome</keyword>
<organism evidence="3">
    <name type="scientific">Coralloluteibacterium stylophorae</name>
    <dbReference type="NCBI Taxonomy" id="1776034"/>
    <lineage>
        <taxon>Bacteria</taxon>
        <taxon>Pseudomonadati</taxon>
        <taxon>Pseudomonadota</taxon>
        <taxon>Gammaproteobacteria</taxon>
        <taxon>Lysobacterales</taxon>
        <taxon>Lysobacteraceae</taxon>
        <taxon>Coralloluteibacterium</taxon>
    </lineage>
</organism>
<dbReference type="PANTHER" id="PTHR46472">
    <property type="entry name" value="NUCLEOREDOXIN"/>
    <property type="match status" value="1"/>
</dbReference>
<dbReference type="PANTHER" id="PTHR46472:SF1">
    <property type="entry name" value="NUCLEOREDOXIN"/>
    <property type="match status" value="1"/>
</dbReference>
<dbReference type="Proteomes" id="UP000675747">
    <property type="component" value="Unassembled WGS sequence"/>
</dbReference>
<name>A0A8J7VRQ1_9GAMM</name>
<feature type="compositionally biased region" description="Pro residues" evidence="1">
    <location>
        <begin position="192"/>
        <end position="201"/>
    </location>
</feature>
<dbReference type="Gene3D" id="3.40.30.10">
    <property type="entry name" value="Glutaredoxin"/>
    <property type="match status" value="1"/>
</dbReference>
<protein>
    <submittedName>
        <fullName evidence="3">Alkyl hydroperoxide reductase</fullName>
    </submittedName>
</protein>
<dbReference type="EMBL" id="JAGQFT020000001">
    <property type="protein sequence ID" value="MBS7455768.1"/>
    <property type="molecule type" value="Genomic_DNA"/>
</dbReference>
<evidence type="ECO:0000313" key="5">
    <source>
        <dbReference type="Proteomes" id="UP000675747"/>
    </source>
</evidence>
<dbReference type="InterPro" id="IPR012336">
    <property type="entry name" value="Thioredoxin-like_fold"/>
</dbReference>
<proteinExistence type="predicted"/>
<comment type="caution">
    <text evidence="3">The sequence shown here is derived from an EMBL/GenBank/DDBJ whole genome shotgun (WGS) entry which is preliminary data.</text>
</comment>
<dbReference type="Pfam" id="PF13905">
    <property type="entry name" value="Thioredoxin_8"/>
    <property type="match status" value="1"/>
</dbReference>